<feature type="signal peptide" evidence="20">
    <location>
        <begin position="1"/>
        <end position="23"/>
    </location>
</feature>
<dbReference type="InterPro" id="IPR011009">
    <property type="entry name" value="Kinase-like_dom_sf"/>
</dbReference>
<dbReference type="CDD" id="cd01098">
    <property type="entry name" value="PAN_AP_plant"/>
    <property type="match status" value="1"/>
</dbReference>
<dbReference type="GO" id="GO:0048544">
    <property type="term" value="P:recognition of pollen"/>
    <property type="evidence" value="ECO:0007669"/>
    <property type="project" value="InterPro"/>
</dbReference>
<dbReference type="Pfam" id="PF00954">
    <property type="entry name" value="S_locus_glycop"/>
    <property type="match status" value="1"/>
</dbReference>
<reference evidence="24" key="1">
    <citation type="submission" date="2020-03" db="EMBL/GenBank/DDBJ databases">
        <title>A high-quality chromosome-level genome assembly of a woody plant with both climbing and erect habits, Rhamnella rubrinervis.</title>
        <authorList>
            <person name="Lu Z."/>
            <person name="Yang Y."/>
            <person name="Zhu X."/>
            <person name="Sun Y."/>
        </authorList>
    </citation>
    <scope>NUCLEOTIDE SEQUENCE</scope>
    <source>
        <strain evidence="24">BYM</strain>
        <tissue evidence="24">Leaf</tissue>
    </source>
</reference>
<feature type="binding site" evidence="17">
    <location>
        <position position="435"/>
    </location>
    <ligand>
        <name>ATP</name>
        <dbReference type="ChEBI" id="CHEBI:30616"/>
    </ligand>
</feature>
<dbReference type="InterPro" id="IPR003609">
    <property type="entry name" value="Pan_app"/>
</dbReference>
<feature type="region of interest" description="Disordered" evidence="18">
    <location>
        <begin position="687"/>
        <end position="724"/>
    </location>
</feature>
<comment type="catalytic activity">
    <reaction evidence="14 16">
        <text>L-threonyl-[protein] + ATP = O-phospho-L-threonyl-[protein] + ADP + H(+)</text>
        <dbReference type="Rhea" id="RHEA:46608"/>
        <dbReference type="Rhea" id="RHEA-COMP:11060"/>
        <dbReference type="Rhea" id="RHEA-COMP:11605"/>
        <dbReference type="ChEBI" id="CHEBI:15378"/>
        <dbReference type="ChEBI" id="CHEBI:30013"/>
        <dbReference type="ChEBI" id="CHEBI:30616"/>
        <dbReference type="ChEBI" id="CHEBI:61977"/>
        <dbReference type="ChEBI" id="CHEBI:456216"/>
        <dbReference type="EC" id="2.7.11.1"/>
    </reaction>
</comment>
<evidence type="ECO:0000259" key="22">
    <source>
        <dbReference type="PROSITE" id="PS50927"/>
    </source>
</evidence>
<proteinExistence type="inferred from homology"/>
<dbReference type="PROSITE" id="PS50927">
    <property type="entry name" value="BULB_LECTIN"/>
    <property type="match status" value="1"/>
</dbReference>
<dbReference type="GO" id="GO:0005886">
    <property type="term" value="C:plasma membrane"/>
    <property type="evidence" value="ECO:0007669"/>
    <property type="project" value="UniProtKB-SubCell"/>
</dbReference>
<dbReference type="PIRSF" id="PIRSF000641">
    <property type="entry name" value="SRK"/>
    <property type="match status" value="1"/>
</dbReference>
<dbReference type="Gene3D" id="1.10.510.10">
    <property type="entry name" value="Transferase(Phosphotransferase) domain 1"/>
    <property type="match status" value="1"/>
</dbReference>
<evidence type="ECO:0000256" key="3">
    <source>
        <dbReference type="ARBA" id="ARBA00022527"/>
    </source>
</evidence>
<evidence type="ECO:0000256" key="19">
    <source>
        <dbReference type="SAM" id="Phobius"/>
    </source>
</evidence>
<dbReference type="FunFam" id="2.90.10.10:FF:000001">
    <property type="entry name" value="G-type lectin S-receptor-like serine/threonine-protein kinase"/>
    <property type="match status" value="1"/>
</dbReference>
<comment type="subcellular location">
    <subcellularLocation>
        <location evidence="1">Cell membrane</location>
        <topology evidence="1">Single-pass type I membrane protein</topology>
    </subcellularLocation>
</comment>
<comment type="caution">
    <text evidence="24">The sequence shown here is derived from an EMBL/GenBank/DDBJ whole genome shotgun (WGS) entry which is preliminary data.</text>
</comment>
<dbReference type="SUPFAM" id="SSF56112">
    <property type="entry name" value="Protein kinase-like (PK-like)"/>
    <property type="match status" value="1"/>
</dbReference>
<sequence>MATVTVVCVGIHLLFSVIKFSTAVDAITQAQFISDGMSLTSKDGNFEMGFFSPSNSEDRFLGIWNKNAPFKTFVWVANERKPITDLSGLLMINRSGNAVLLSRNDTVWSTNSSKQPENPILQLLDSGNLVLRDGKDGNSENYLWQSFDFSTDSWPISARRVSASVSTDYCDTYGLCGPYGVCTISESSVCKCLKGFKPSSLDSWKVMEYRQGCVRNKPLDCPNDNGFIKYVGLKLPDTKSAWVYQSMSMKECEAKCLSNCSCMAFASSDIKGSRGCTIWFGDLIDIRHILDGGQYLFIRMPASELGMNILLNLLLPLTLNPSSGFLLCPSCFALWKSTFEETKNGVKVKIGVVIIATVVSIVSGLLLAAYYIRRNRRKSKDEIIGQKEDVELPMFNLSTIASATANFSLNNKLGQGGFGAVYKGALTDGQEIAVKRLSQSSGQGPNEFKNEVRLIAKLQHRNLVRLLGYCIQGEEKLLIYEYMPNRSLDFYIFDQAQGKHLDWRKRFNIIVGVARGLLYLHEDSRLRIIHRDLKASNVLLDKQMNPKISDFGMARTFGGDQTEGVTRRVVGTFGYMAPEYAIDGQFSVKSDVFSFGILMLEIVSGKKNRGFYQLSDNLNLIGHAWRLWEEERSLELINECFRDSCTLSEVLRCIHVGLLCVQQLPEDRPSMSTVILMLGDENALPRPKRPSLFMGKHSSEADSSSVKQETSSTNEFSITLLDAR</sequence>
<keyword evidence="6 20" id="KW-0732">Signal</keyword>
<dbReference type="InterPro" id="IPR000858">
    <property type="entry name" value="S_locus_glycoprot_dom"/>
</dbReference>
<dbReference type="OrthoDB" id="4062651at2759"/>
<dbReference type="PROSITE" id="PS50011">
    <property type="entry name" value="PROTEIN_KINASE_DOM"/>
    <property type="match status" value="1"/>
</dbReference>
<keyword evidence="11 19" id="KW-0472">Membrane</keyword>
<comment type="similarity">
    <text evidence="16">Belongs to the protein kinase superfamily. Ser/Thr protein kinase family.</text>
</comment>
<feature type="domain" description="Protein kinase" evidence="21">
    <location>
        <begin position="407"/>
        <end position="684"/>
    </location>
</feature>
<evidence type="ECO:0000259" key="23">
    <source>
        <dbReference type="PROSITE" id="PS50948"/>
    </source>
</evidence>
<dbReference type="Proteomes" id="UP000796880">
    <property type="component" value="Unassembled WGS sequence"/>
</dbReference>
<evidence type="ECO:0000256" key="1">
    <source>
        <dbReference type="ARBA" id="ARBA00004251"/>
    </source>
</evidence>
<evidence type="ECO:0000256" key="4">
    <source>
        <dbReference type="ARBA" id="ARBA00022679"/>
    </source>
</evidence>
<dbReference type="InterPro" id="IPR021820">
    <property type="entry name" value="S-locus_recpt_kinase_C"/>
</dbReference>
<dbReference type="SMART" id="SM00473">
    <property type="entry name" value="PAN_AP"/>
    <property type="match status" value="1"/>
</dbReference>
<dbReference type="CDD" id="cd14066">
    <property type="entry name" value="STKc_IRAK"/>
    <property type="match status" value="1"/>
</dbReference>
<evidence type="ECO:0000256" key="18">
    <source>
        <dbReference type="SAM" id="MobiDB-lite"/>
    </source>
</evidence>
<dbReference type="InterPro" id="IPR000719">
    <property type="entry name" value="Prot_kinase_dom"/>
</dbReference>
<evidence type="ECO:0000256" key="16">
    <source>
        <dbReference type="PIRNR" id="PIRNR000641"/>
    </source>
</evidence>
<evidence type="ECO:0000256" key="9">
    <source>
        <dbReference type="ARBA" id="ARBA00022840"/>
    </source>
</evidence>
<keyword evidence="4 16" id="KW-0808">Transferase</keyword>
<accession>A0A8K0HJF5</accession>
<evidence type="ECO:0000256" key="5">
    <source>
        <dbReference type="ARBA" id="ARBA00022692"/>
    </source>
</evidence>
<dbReference type="SMART" id="SM00108">
    <property type="entry name" value="B_lectin"/>
    <property type="match status" value="1"/>
</dbReference>
<evidence type="ECO:0000256" key="10">
    <source>
        <dbReference type="ARBA" id="ARBA00022989"/>
    </source>
</evidence>
<keyword evidence="9 16" id="KW-0067">ATP-binding</keyword>
<dbReference type="PANTHER" id="PTHR27002">
    <property type="entry name" value="RECEPTOR-LIKE SERINE/THREONINE-PROTEIN KINASE SD1-8"/>
    <property type="match status" value="1"/>
</dbReference>
<dbReference type="Pfam" id="PF11883">
    <property type="entry name" value="DUF3403"/>
    <property type="match status" value="1"/>
</dbReference>
<name>A0A8K0HJF5_9ROSA</name>
<evidence type="ECO:0000256" key="13">
    <source>
        <dbReference type="ARBA" id="ARBA00023180"/>
    </source>
</evidence>
<dbReference type="PROSITE" id="PS50948">
    <property type="entry name" value="PAN"/>
    <property type="match status" value="1"/>
</dbReference>
<feature type="domain" description="Bulb-type lectin" evidence="22">
    <location>
        <begin position="24"/>
        <end position="144"/>
    </location>
</feature>
<evidence type="ECO:0000256" key="12">
    <source>
        <dbReference type="ARBA" id="ARBA00023157"/>
    </source>
</evidence>
<evidence type="ECO:0000313" key="25">
    <source>
        <dbReference type="Proteomes" id="UP000796880"/>
    </source>
</evidence>
<dbReference type="FunFam" id="3.30.200.20:FF:000195">
    <property type="entry name" value="G-type lectin S-receptor-like serine/threonine-protein kinase"/>
    <property type="match status" value="1"/>
</dbReference>
<feature type="compositionally biased region" description="Polar residues" evidence="18">
    <location>
        <begin position="701"/>
        <end position="717"/>
    </location>
</feature>
<dbReference type="Gene3D" id="2.90.10.10">
    <property type="entry name" value="Bulb-type lectin domain"/>
    <property type="match status" value="1"/>
</dbReference>
<dbReference type="PANTHER" id="PTHR27002:SF616">
    <property type="entry name" value="RECEPTOR-LIKE SERINE_THREONINE-PROTEIN KINASE"/>
    <property type="match status" value="1"/>
</dbReference>
<evidence type="ECO:0000259" key="21">
    <source>
        <dbReference type="PROSITE" id="PS50011"/>
    </source>
</evidence>
<keyword evidence="10 19" id="KW-1133">Transmembrane helix</keyword>
<keyword evidence="5 19" id="KW-0812">Transmembrane</keyword>
<feature type="transmembrane region" description="Helical" evidence="19">
    <location>
        <begin position="350"/>
        <end position="372"/>
    </location>
</feature>
<dbReference type="InterPro" id="IPR024171">
    <property type="entry name" value="SRK-like_kinase"/>
</dbReference>
<evidence type="ECO:0000256" key="2">
    <source>
        <dbReference type="ARBA" id="ARBA00022475"/>
    </source>
</evidence>
<dbReference type="InterPro" id="IPR001245">
    <property type="entry name" value="Ser-Thr/Tyr_kinase_cat_dom"/>
</dbReference>
<evidence type="ECO:0000256" key="15">
    <source>
        <dbReference type="ARBA" id="ARBA00048679"/>
    </source>
</evidence>
<evidence type="ECO:0000313" key="24">
    <source>
        <dbReference type="EMBL" id="KAF3453566.1"/>
    </source>
</evidence>
<dbReference type="GO" id="GO:0004674">
    <property type="term" value="F:protein serine/threonine kinase activity"/>
    <property type="evidence" value="ECO:0007669"/>
    <property type="project" value="UniProtKB-KW"/>
</dbReference>
<keyword evidence="2" id="KW-1003">Cell membrane</keyword>
<organism evidence="24 25">
    <name type="scientific">Rhamnella rubrinervis</name>
    <dbReference type="NCBI Taxonomy" id="2594499"/>
    <lineage>
        <taxon>Eukaryota</taxon>
        <taxon>Viridiplantae</taxon>
        <taxon>Streptophyta</taxon>
        <taxon>Embryophyta</taxon>
        <taxon>Tracheophyta</taxon>
        <taxon>Spermatophyta</taxon>
        <taxon>Magnoliopsida</taxon>
        <taxon>eudicotyledons</taxon>
        <taxon>Gunneridae</taxon>
        <taxon>Pentapetalae</taxon>
        <taxon>rosids</taxon>
        <taxon>fabids</taxon>
        <taxon>Rosales</taxon>
        <taxon>Rhamnaceae</taxon>
        <taxon>rhamnoid group</taxon>
        <taxon>Rhamneae</taxon>
        <taxon>Rhamnella</taxon>
    </lineage>
</organism>
<keyword evidence="3 16" id="KW-0723">Serine/threonine-protein kinase</keyword>
<dbReference type="FunFam" id="1.10.510.10:FF:000060">
    <property type="entry name" value="G-type lectin S-receptor-like serine/threonine-protein kinase"/>
    <property type="match status" value="1"/>
</dbReference>
<evidence type="ECO:0000256" key="17">
    <source>
        <dbReference type="PROSITE-ProRule" id="PRU10141"/>
    </source>
</evidence>
<feature type="chain" id="PRO_5035429201" description="Receptor-like serine/threonine-protein kinase" evidence="20">
    <location>
        <begin position="24"/>
        <end position="724"/>
    </location>
</feature>
<evidence type="ECO:0000256" key="14">
    <source>
        <dbReference type="ARBA" id="ARBA00047899"/>
    </source>
</evidence>
<dbReference type="EC" id="2.7.11.1" evidence="16"/>
<protein>
    <recommendedName>
        <fullName evidence="16">Receptor-like serine/threonine-protein kinase</fullName>
        <ecNumber evidence="16">2.7.11.1</ecNumber>
    </recommendedName>
</protein>
<dbReference type="InterPro" id="IPR001480">
    <property type="entry name" value="Bulb-type_lectin_dom"/>
</dbReference>
<dbReference type="AlphaFoldDB" id="A0A8K0HJF5"/>
<keyword evidence="8 16" id="KW-0418">Kinase</keyword>
<keyword evidence="13" id="KW-0325">Glycoprotein</keyword>
<dbReference type="Pfam" id="PF01453">
    <property type="entry name" value="B_lectin"/>
    <property type="match status" value="1"/>
</dbReference>
<dbReference type="Pfam" id="PF08276">
    <property type="entry name" value="PAN_2"/>
    <property type="match status" value="1"/>
</dbReference>
<keyword evidence="7 16" id="KW-0547">Nucleotide-binding</keyword>
<comment type="catalytic activity">
    <reaction evidence="15 16">
        <text>L-seryl-[protein] + ATP = O-phospho-L-seryl-[protein] + ADP + H(+)</text>
        <dbReference type="Rhea" id="RHEA:17989"/>
        <dbReference type="Rhea" id="RHEA-COMP:9863"/>
        <dbReference type="Rhea" id="RHEA-COMP:11604"/>
        <dbReference type="ChEBI" id="CHEBI:15378"/>
        <dbReference type="ChEBI" id="CHEBI:29999"/>
        <dbReference type="ChEBI" id="CHEBI:30616"/>
        <dbReference type="ChEBI" id="CHEBI:83421"/>
        <dbReference type="ChEBI" id="CHEBI:456216"/>
        <dbReference type="EC" id="2.7.11.1"/>
    </reaction>
</comment>
<gene>
    <name evidence="24" type="ORF">FNV43_RR04006</name>
</gene>
<dbReference type="SUPFAM" id="SSF51110">
    <property type="entry name" value="alpha-D-mannose-specific plant lectins"/>
    <property type="match status" value="1"/>
</dbReference>
<keyword evidence="12" id="KW-1015">Disulfide bond</keyword>
<dbReference type="CDD" id="cd00028">
    <property type="entry name" value="B_lectin"/>
    <property type="match status" value="1"/>
</dbReference>
<dbReference type="PROSITE" id="PS00108">
    <property type="entry name" value="PROTEIN_KINASE_ST"/>
    <property type="match status" value="1"/>
</dbReference>
<dbReference type="InterPro" id="IPR036426">
    <property type="entry name" value="Bulb-type_lectin_dom_sf"/>
</dbReference>
<keyword evidence="25" id="KW-1185">Reference proteome</keyword>
<dbReference type="InterPro" id="IPR017441">
    <property type="entry name" value="Protein_kinase_ATP_BS"/>
</dbReference>
<evidence type="ECO:0000256" key="11">
    <source>
        <dbReference type="ARBA" id="ARBA00023136"/>
    </source>
</evidence>
<dbReference type="InterPro" id="IPR008271">
    <property type="entry name" value="Ser/Thr_kinase_AS"/>
</dbReference>
<dbReference type="Pfam" id="PF07714">
    <property type="entry name" value="PK_Tyr_Ser-Thr"/>
    <property type="match status" value="1"/>
</dbReference>
<dbReference type="SMART" id="SM00220">
    <property type="entry name" value="S_TKc"/>
    <property type="match status" value="1"/>
</dbReference>
<evidence type="ECO:0000256" key="20">
    <source>
        <dbReference type="SAM" id="SignalP"/>
    </source>
</evidence>
<dbReference type="Gene3D" id="3.30.200.20">
    <property type="entry name" value="Phosphorylase Kinase, domain 1"/>
    <property type="match status" value="1"/>
</dbReference>
<evidence type="ECO:0000256" key="8">
    <source>
        <dbReference type="ARBA" id="ARBA00022777"/>
    </source>
</evidence>
<dbReference type="EMBL" id="VOIH02000002">
    <property type="protein sequence ID" value="KAF3453566.1"/>
    <property type="molecule type" value="Genomic_DNA"/>
</dbReference>
<dbReference type="PROSITE" id="PS00107">
    <property type="entry name" value="PROTEIN_KINASE_ATP"/>
    <property type="match status" value="1"/>
</dbReference>
<dbReference type="GO" id="GO:0005524">
    <property type="term" value="F:ATP binding"/>
    <property type="evidence" value="ECO:0007669"/>
    <property type="project" value="UniProtKB-UniRule"/>
</dbReference>
<evidence type="ECO:0000256" key="7">
    <source>
        <dbReference type="ARBA" id="ARBA00022741"/>
    </source>
</evidence>
<evidence type="ECO:0000256" key="6">
    <source>
        <dbReference type="ARBA" id="ARBA00022729"/>
    </source>
</evidence>
<feature type="domain" description="Apple" evidence="23">
    <location>
        <begin position="221"/>
        <end position="302"/>
    </location>
</feature>